<protein>
    <recommendedName>
        <fullName evidence="5">Type I restriction enzyme, S subunit</fullName>
    </recommendedName>
</protein>
<dbReference type="RefSeq" id="WP_130648914.1">
    <property type="nucleotide sequence ID" value="NZ_BMHA01000010.1"/>
</dbReference>
<reference evidence="3" key="1">
    <citation type="journal article" date="2014" name="Int. J. Syst. Evol. Microbiol.">
        <title>Complete genome sequence of Corynebacterium casei LMG S-19264T (=DSM 44701T), isolated from a smear-ripened cheese.</title>
        <authorList>
            <consortium name="US DOE Joint Genome Institute (JGI-PGF)"/>
            <person name="Walter F."/>
            <person name="Albersmeier A."/>
            <person name="Kalinowski J."/>
            <person name="Ruckert C."/>
        </authorList>
    </citation>
    <scope>NUCLEOTIDE SEQUENCE</scope>
    <source>
        <strain evidence="3">CGMCC 1.14988</strain>
    </source>
</reference>
<dbReference type="PANTHER" id="PTHR30408:SF12">
    <property type="entry name" value="TYPE I RESTRICTION ENZYME MJAVIII SPECIFICITY SUBUNIT"/>
    <property type="match status" value="1"/>
</dbReference>
<dbReference type="AlphaFoldDB" id="A0A8J3A9S7"/>
<accession>A0A8J3A9S7</accession>
<dbReference type="OrthoDB" id="3197085at2"/>
<dbReference type="GO" id="GO:0003677">
    <property type="term" value="F:DNA binding"/>
    <property type="evidence" value="ECO:0007669"/>
    <property type="project" value="UniProtKB-KW"/>
</dbReference>
<comment type="caution">
    <text evidence="3">The sequence shown here is derived from an EMBL/GenBank/DDBJ whole genome shotgun (WGS) entry which is preliminary data.</text>
</comment>
<reference evidence="3" key="2">
    <citation type="submission" date="2020-09" db="EMBL/GenBank/DDBJ databases">
        <authorList>
            <person name="Sun Q."/>
            <person name="Zhou Y."/>
        </authorList>
    </citation>
    <scope>NUCLEOTIDE SEQUENCE</scope>
    <source>
        <strain evidence="3">CGMCC 1.14988</strain>
    </source>
</reference>
<sequence length="402" mass="44488">MTATPTVPLGHLALVRPSSVDKVANESETPVRLCNYTDVYYGDRITNELSFMQGTATAGEIRRFELQRDDVLITKDSETADDIAIAAWVAEDLPGTVLGYHTSLLRPRAGIDGRFLYWALQAHPLRDYFEQHARGVTRHALRQQDVTQAPVPRPSLAVQRRIADYLDTETASIDRLLERNADLQQLVLERLEAFIEYRIWGSSPELVPLQYRTTRLTVGVVVRPAELMAPAGPPFLRGVNIERNHVLPSNLVHIDADANKANSKSMLEPGDVLMVRTGDAGVSAVVPEWAIGGNSSGLLLIRPDRRLIDPVFLAYTLNSGLAREHIRLRTQGAIQQSFPTSELGGIPVPNIPLEAQGAVVEEVSSLAARVRDGVDRLRRQAELLWERRRALITAAVTGELEV</sequence>
<evidence type="ECO:0000313" key="3">
    <source>
        <dbReference type="EMBL" id="GGI07884.1"/>
    </source>
</evidence>
<dbReference type="EMBL" id="BMHA01000010">
    <property type="protein sequence ID" value="GGI07884.1"/>
    <property type="molecule type" value="Genomic_DNA"/>
</dbReference>
<dbReference type="GO" id="GO:0009307">
    <property type="term" value="P:DNA restriction-modification system"/>
    <property type="evidence" value="ECO:0007669"/>
    <property type="project" value="UniProtKB-KW"/>
</dbReference>
<keyword evidence="2" id="KW-0238">DNA-binding</keyword>
<evidence type="ECO:0000256" key="1">
    <source>
        <dbReference type="ARBA" id="ARBA00022747"/>
    </source>
</evidence>
<dbReference type="Proteomes" id="UP000650511">
    <property type="component" value="Unassembled WGS sequence"/>
</dbReference>
<evidence type="ECO:0000313" key="4">
    <source>
        <dbReference type="Proteomes" id="UP000650511"/>
    </source>
</evidence>
<dbReference type="Gene3D" id="3.90.220.20">
    <property type="entry name" value="DNA methylase specificity domains"/>
    <property type="match status" value="2"/>
</dbReference>
<dbReference type="InterPro" id="IPR052021">
    <property type="entry name" value="Type-I_RS_S_subunit"/>
</dbReference>
<organism evidence="3 4">
    <name type="scientific">Egicoccus halophilus</name>
    <dbReference type="NCBI Taxonomy" id="1670830"/>
    <lineage>
        <taxon>Bacteria</taxon>
        <taxon>Bacillati</taxon>
        <taxon>Actinomycetota</taxon>
        <taxon>Nitriliruptoria</taxon>
        <taxon>Egicoccales</taxon>
        <taxon>Egicoccaceae</taxon>
        <taxon>Egicoccus</taxon>
    </lineage>
</organism>
<gene>
    <name evidence="3" type="ORF">GCM10011354_26310</name>
</gene>
<keyword evidence="4" id="KW-1185">Reference proteome</keyword>
<proteinExistence type="predicted"/>
<name>A0A8J3A9S7_9ACTN</name>
<keyword evidence="1" id="KW-0680">Restriction system</keyword>
<dbReference type="PANTHER" id="PTHR30408">
    <property type="entry name" value="TYPE-1 RESTRICTION ENZYME ECOKI SPECIFICITY PROTEIN"/>
    <property type="match status" value="1"/>
</dbReference>
<dbReference type="SUPFAM" id="SSF116734">
    <property type="entry name" value="DNA methylase specificity domain"/>
    <property type="match status" value="2"/>
</dbReference>
<evidence type="ECO:0008006" key="5">
    <source>
        <dbReference type="Google" id="ProtNLM"/>
    </source>
</evidence>
<dbReference type="InterPro" id="IPR044946">
    <property type="entry name" value="Restrct_endonuc_typeI_TRD_sf"/>
</dbReference>
<evidence type="ECO:0000256" key="2">
    <source>
        <dbReference type="ARBA" id="ARBA00023125"/>
    </source>
</evidence>